<dbReference type="EMBL" id="JAACNH010000006">
    <property type="protein sequence ID" value="KAG8439287.1"/>
    <property type="molecule type" value="Genomic_DNA"/>
</dbReference>
<dbReference type="Proteomes" id="UP000812440">
    <property type="component" value="Chromosome 3"/>
</dbReference>
<evidence type="ECO:0000256" key="2">
    <source>
        <dbReference type="SAM" id="Phobius"/>
    </source>
</evidence>
<sequence>MTKHLQGNEEERKQETKQIGHWKSGSANTPHYAKGSCQCTCCGKEAHFEILSPVKMFGSQKQLYYLVVIIVLQVFLLDL</sequence>
<evidence type="ECO:0000313" key="3">
    <source>
        <dbReference type="EMBL" id="KAG8439287.1"/>
    </source>
</evidence>
<feature type="compositionally biased region" description="Basic and acidic residues" evidence="1">
    <location>
        <begin position="1"/>
        <end position="18"/>
    </location>
</feature>
<protein>
    <submittedName>
        <fullName evidence="3">Uncharacterized protein</fullName>
    </submittedName>
</protein>
<gene>
    <name evidence="3" type="ORF">GDO86_005488</name>
</gene>
<feature type="transmembrane region" description="Helical" evidence="2">
    <location>
        <begin position="62"/>
        <end position="78"/>
    </location>
</feature>
<reference evidence="3" key="1">
    <citation type="thesis" date="2020" institute="ProQuest LLC" country="789 East Eisenhower Parkway, Ann Arbor, MI, USA">
        <title>Comparative Genomics and Chromosome Evolution.</title>
        <authorList>
            <person name="Mudd A.B."/>
        </authorList>
    </citation>
    <scope>NUCLEOTIDE SEQUENCE</scope>
    <source>
        <strain evidence="3">Female2</strain>
        <tissue evidence="3">Blood</tissue>
    </source>
</reference>
<keyword evidence="2" id="KW-1133">Transmembrane helix</keyword>
<keyword evidence="4" id="KW-1185">Reference proteome</keyword>
<accession>A0A8T2J6L4</accession>
<comment type="caution">
    <text evidence="3">The sequence shown here is derived from an EMBL/GenBank/DDBJ whole genome shotgun (WGS) entry which is preliminary data.</text>
</comment>
<name>A0A8T2J6L4_9PIPI</name>
<proteinExistence type="predicted"/>
<feature type="region of interest" description="Disordered" evidence="1">
    <location>
        <begin position="1"/>
        <end position="32"/>
    </location>
</feature>
<evidence type="ECO:0000256" key="1">
    <source>
        <dbReference type="SAM" id="MobiDB-lite"/>
    </source>
</evidence>
<keyword evidence="2" id="KW-0472">Membrane</keyword>
<evidence type="ECO:0000313" key="4">
    <source>
        <dbReference type="Proteomes" id="UP000812440"/>
    </source>
</evidence>
<keyword evidence="2" id="KW-0812">Transmembrane</keyword>
<organism evidence="3 4">
    <name type="scientific">Hymenochirus boettgeri</name>
    <name type="common">Congo dwarf clawed frog</name>
    <dbReference type="NCBI Taxonomy" id="247094"/>
    <lineage>
        <taxon>Eukaryota</taxon>
        <taxon>Metazoa</taxon>
        <taxon>Chordata</taxon>
        <taxon>Craniata</taxon>
        <taxon>Vertebrata</taxon>
        <taxon>Euteleostomi</taxon>
        <taxon>Amphibia</taxon>
        <taxon>Batrachia</taxon>
        <taxon>Anura</taxon>
        <taxon>Pipoidea</taxon>
        <taxon>Pipidae</taxon>
        <taxon>Pipinae</taxon>
        <taxon>Hymenochirus</taxon>
    </lineage>
</organism>
<dbReference type="AlphaFoldDB" id="A0A8T2J6L4"/>